<keyword evidence="1" id="KW-0472">Membrane</keyword>
<feature type="transmembrane region" description="Helical" evidence="1">
    <location>
        <begin position="34"/>
        <end position="53"/>
    </location>
</feature>
<reference evidence="2" key="1">
    <citation type="journal article" date="2014" name="Int. J. Syst. Evol. Microbiol.">
        <title>Complete genome sequence of Corynebacterium casei LMG S-19264T (=DSM 44701T), isolated from a smear-ripened cheese.</title>
        <authorList>
            <consortium name="US DOE Joint Genome Institute (JGI-PGF)"/>
            <person name="Walter F."/>
            <person name="Albersmeier A."/>
            <person name="Kalinowski J."/>
            <person name="Ruckert C."/>
        </authorList>
    </citation>
    <scope>NUCLEOTIDE SEQUENCE</scope>
    <source>
        <strain evidence="2">JCM 3035</strain>
    </source>
</reference>
<organism evidence="2 3">
    <name type="scientific">Streptomyces flaveus</name>
    <dbReference type="NCBI Taxonomy" id="66370"/>
    <lineage>
        <taxon>Bacteria</taxon>
        <taxon>Bacillati</taxon>
        <taxon>Actinomycetota</taxon>
        <taxon>Actinomycetes</taxon>
        <taxon>Kitasatosporales</taxon>
        <taxon>Streptomycetaceae</taxon>
        <taxon>Streptomyces</taxon>
        <taxon>Streptomyces aurantiacus group</taxon>
    </lineage>
</organism>
<keyword evidence="3" id="KW-1185">Reference proteome</keyword>
<sequence length="78" mass="8749">MLIPLLFLLPWAVLLTFGVGMSMLQGPPRAALRWWILYACALAALIAALVLTWQARDAHCRTHPTSWQCGRFDEIGDL</sequence>
<evidence type="ECO:0000313" key="2">
    <source>
        <dbReference type="EMBL" id="GGL17410.1"/>
    </source>
</evidence>
<accession>A0A917VV30</accession>
<reference evidence="2" key="2">
    <citation type="submission" date="2020-09" db="EMBL/GenBank/DDBJ databases">
        <authorList>
            <person name="Sun Q."/>
            <person name="Ohkuma M."/>
        </authorList>
    </citation>
    <scope>NUCLEOTIDE SEQUENCE</scope>
    <source>
        <strain evidence="2">JCM 3035</strain>
    </source>
</reference>
<evidence type="ECO:0000256" key="1">
    <source>
        <dbReference type="SAM" id="Phobius"/>
    </source>
</evidence>
<name>A0A917VV30_9ACTN</name>
<evidence type="ECO:0000313" key="3">
    <source>
        <dbReference type="Proteomes" id="UP000637788"/>
    </source>
</evidence>
<protein>
    <submittedName>
        <fullName evidence="2">Uncharacterized protein</fullName>
    </submittedName>
</protein>
<gene>
    <name evidence="2" type="ORF">GCM10010094_92860</name>
</gene>
<dbReference type="EMBL" id="BMPQ01000059">
    <property type="protein sequence ID" value="GGL17410.1"/>
    <property type="molecule type" value="Genomic_DNA"/>
</dbReference>
<dbReference type="RefSeq" id="WP_213089436.1">
    <property type="nucleotide sequence ID" value="NZ_BMPQ01000059.1"/>
</dbReference>
<comment type="caution">
    <text evidence="2">The sequence shown here is derived from an EMBL/GenBank/DDBJ whole genome shotgun (WGS) entry which is preliminary data.</text>
</comment>
<keyword evidence="1" id="KW-0812">Transmembrane</keyword>
<dbReference type="AlphaFoldDB" id="A0A917VV30"/>
<dbReference type="Proteomes" id="UP000637788">
    <property type="component" value="Unassembled WGS sequence"/>
</dbReference>
<keyword evidence="1" id="KW-1133">Transmembrane helix</keyword>
<proteinExistence type="predicted"/>